<evidence type="ECO:0000256" key="1">
    <source>
        <dbReference type="ARBA" id="ARBA00004141"/>
    </source>
</evidence>
<name>A0A665X0N1_ECHNA</name>
<feature type="transmembrane region" description="Helical" evidence="5">
    <location>
        <begin position="174"/>
        <end position="202"/>
    </location>
</feature>
<evidence type="ECO:0000313" key="7">
    <source>
        <dbReference type="Ensembl" id="ENSENLP00000049644.1"/>
    </source>
</evidence>
<feature type="transmembrane region" description="Helical" evidence="5">
    <location>
        <begin position="21"/>
        <end position="45"/>
    </location>
</feature>
<dbReference type="GO" id="GO:0016020">
    <property type="term" value="C:membrane"/>
    <property type="evidence" value="ECO:0007669"/>
    <property type="project" value="UniProtKB-SubCell"/>
</dbReference>
<feature type="transmembrane region" description="Helical" evidence="5">
    <location>
        <begin position="51"/>
        <end position="68"/>
    </location>
</feature>
<dbReference type="InParanoid" id="A0A665X0N1"/>
<evidence type="ECO:0000256" key="2">
    <source>
        <dbReference type="ARBA" id="ARBA00022692"/>
    </source>
</evidence>
<reference evidence="7" key="2">
    <citation type="submission" date="2025-08" db="UniProtKB">
        <authorList>
            <consortium name="Ensembl"/>
        </authorList>
    </citation>
    <scope>IDENTIFICATION</scope>
</reference>
<evidence type="ECO:0000256" key="5">
    <source>
        <dbReference type="SAM" id="Phobius"/>
    </source>
</evidence>
<dbReference type="InterPro" id="IPR022764">
    <property type="entry name" value="Peptidase_S54_rhomboid_dom"/>
</dbReference>
<dbReference type="GO" id="GO:0004252">
    <property type="term" value="F:serine-type endopeptidase activity"/>
    <property type="evidence" value="ECO:0007669"/>
    <property type="project" value="InterPro"/>
</dbReference>
<dbReference type="Pfam" id="PF01694">
    <property type="entry name" value="Rhomboid"/>
    <property type="match status" value="1"/>
</dbReference>
<dbReference type="PANTHER" id="PTHR43066:SF12">
    <property type="entry name" value="RHOMBOID DOMAIN-CONTAINING 2"/>
    <property type="match status" value="1"/>
</dbReference>
<dbReference type="OMA" id="GAVIIWR"/>
<dbReference type="AlphaFoldDB" id="A0A665X0N1"/>
<accession>A0A665X0N1</accession>
<sequence>MITIIILCRKFRNLFFKIRSFRDAVPVITSGVMTIVLMSSVLFGIQTYFNLSPGVFSVGAAVFLNGHIHRLFMHPFSHRTLAQLLPSIAALLFLSGSLERGVGSVRFLIRFLLLSTSSGLVYSFLDLLQDDSSRAPTEGLVPVALACVAVTTMHTKMTKGFLCGVSFPTMALPWVFLIITTALIPNCVLPCNIIAVLVGWMCGKGWFSYLDMSETRAGVLEKMMPFRLLRNISGVKFVPASTEERRKTLLPRINPTPGSYPVQAYAPLSSINNADPGAVMYEGWSNSPSAPSNPVAPHGHGATHGFGLTHGHSCSHVHHAGCLNMSYLTNHNTFSPSKP</sequence>
<dbReference type="Gene3D" id="1.20.1540.10">
    <property type="entry name" value="Rhomboid-like"/>
    <property type="match status" value="1"/>
</dbReference>
<evidence type="ECO:0000313" key="8">
    <source>
        <dbReference type="Proteomes" id="UP000472264"/>
    </source>
</evidence>
<evidence type="ECO:0000256" key="4">
    <source>
        <dbReference type="ARBA" id="ARBA00023136"/>
    </source>
</evidence>
<dbReference type="Ensembl" id="ENSENLT00000050861.1">
    <property type="protein sequence ID" value="ENSENLP00000049644.1"/>
    <property type="gene ID" value="ENSENLG00000020899.1"/>
</dbReference>
<organism evidence="7 8">
    <name type="scientific">Echeneis naucrates</name>
    <name type="common">Live sharksucker</name>
    <dbReference type="NCBI Taxonomy" id="173247"/>
    <lineage>
        <taxon>Eukaryota</taxon>
        <taxon>Metazoa</taxon>
        <taxon>Chordata</taxon>
        <taxon>Craniata</taxon>
        <taxon>Vertebrata</taxon>
        <taxon>Euteleostomi</taxon>
        <taxon>Actinopterygii</taxon>
        <taxon>Neopterygii</taxon>
        <taxon>Teleostei</taxon>
        <taxon>Neoteleostei</taxon>
        <taxon>Acanthomorphata</taxon>
        <taxon>Carangaria</taxon>
        <taxon>Carangiformes</taxon>
        <taxon>Echeneidae</taxon>
        <taxon>Echeneis</taxon>
    </lineage>
</organism>
<keyword evidence="8" id="KW-1185">Reference proteome</keyword>
<keyword evidence="2 5" id="KW-0812">Transmembrane</keyword>
<dbReference type="FunCoup" id="A0A665X0N1">
    <property type="interactions" value="151"/>
</dbReference>
<evidence type="ECO:0000256" key="3">
    <source>
        <dbReference type="ARBA" id="ARBA00022989"/>
    </source>
</evidence>
<feature type="domain" description="Peptidase S54 rhomboid" evidence="6">
    <location>
        <begin position="66"/>
        <end position="203"/>
    </location>
</feature>
<comment type="subcellular location">
    <subcellularLocation>
        <location evidence="1">Membrane</location>
        <topology evidence="1">Multi-pass membrane protein</topology>
    </subcellularLocation>
</comment>
<evidence type="ECO:0000259" key="6">
    <source>
        <dbReference type="Pfam" id="PF01694"/>
    </source>
</evidence>
<proteinExistence type="predicted"/>
<dbReference type="Proteomes" id="UP000472264">
    <property type="component" value="Chromosome 1"/>
</dbReference>
<protein>
    <recommendedName>
        <fullName evidence="6">Peptidase S54 rhomboid domain-containing protein</fullName>
    </recommendedName>
</protein>
<dbReference type="PANTHER" id="PTHR43066">
    <property type="entry name" value="RHOMBOID-RELATED PROTEIN"/>
    <property type="match status" value="1"/>
</dbReference>
<dbReference type="SUPFAM" id="SSF144091">
    <property type="entry name" value="Rhomboid-like"/>
    <property type="match status" value="1"/>
</dbReference>
<dbReference type="InterPro" id="IPR035952">
    <property type="entry name" value="Rhomboid-like_sf"/>
</dbReference>
<keyword evidence="3 5" id="KW-1133">Transmembrane helix</keyword>
<reference evidence="7" key="1">
    <citation type="submission" date="2021-04" db="EMBL/GenBank/DDBJ databases">
        <authorList>
            <consortium name="Wellcome Sanger Institute Data Sharing"/>
        </authorList>
    </citation>
    <scope>NUCLEOTIDE SEQUENCE [LARGE SCALE GENOMIC DNA]</scope>
</reference>
<keyword evidence="4 5" id="KW-0472">Membrane</keyword>
<reference evidence="7" key="3">
    <citation type="submission" date="2025-09" db="UniProtKB">
        <authorList>
            <consortium name="Ensembl"/>
        </authorList>
    </citation>
    <scope>IDENTIFICATION</scope>
</reference>